<keyword evidence="9" id="KW-1185">Reference proteome</keyword>
<name>A0AAN6SA34_9PEZI</name>
<dbReference type="HAMAP" id="MF_03043">
    <property type="entry name" value="QTRT2"/>
    <property type="match status" value="1"/>
</dbReference>
<dbReference type="FunFam" id="3.20.20.105:FF:000007">
    <property type="entry name" value="Queuine tRNA-ribosyltransferase accessory subunit 2"/>
    <property type="match status" value="1"/>
</dbReference>
<dbReference type="GO" id="GO:0008479">
    <property type="term" value="F:tRNA-guanosine(34) queuine transglycosylase activity"/>
    <property type="evidence" value="ECO:0007669"/>
    <property type="project" value="UniProtKB-UniRule"/>
</dbReference>
<dbReference type="InterPro" id="IPR036511">
    <property type="entry name" value="TGT-like_sf"/>
</dbReference>
<feature type="binding site" evidence="5">
    <location>
        <position position="383"/>
    </location>
    <ligand>
        <name>Zn(2+)</name>
        <dbReference type="ChEBI" id="CHEBI:29105"/>
    </ligand>
</feature>
<evidence type="ECO:0000256" key="2">
    <source>
        <dbReference type="ARBA" id="ARBA00022694"/>
    </source>
</evidence>
<dbReference type="SUPFAM" id="SSF51713">
    <property type="entry name" value="tRNA-guanine transglycosylase"/>
    <property type="match status" value="1"/>
</dbReference>
<reference evidence="9" key="1">
    <citation type="journal article" date="2023" name="Mol. Phylogenet. Evol.">
        <title>Genome-scale phylogeny and comparative genomics of the fungal order Sordariales.</title>
        <authorList>
            <person name="Hensen N."/>
            <person name="Bonometti L."/>
            <person name="Westerberg I."/>
            <person name="Brannstrom I.O."/>
            <person name="Guillou S."/>
            <person name="Cros-Aarteil S."/>
            <person name="Calhoun S."/>
            <person name="Haridas S."/>
            <person name="Kuo A."/>
            <person name="Mondo S."/>
            <person name="Pangilinan J."/>
            <person name="Riley R."/>
            <person name="LaButti K."/>
            <person name="Andreopoulos B."/>
            <person name="Lipzen A."/>
            <person name="Chen C."/>
            <person name="Yan M."/>
            <person name="Daum C."/>
            <person name="Ng V."/>
            <person name="Clum A."/>
            <person name="Steindorff A."/>
            <person name="Ohm R.A."/>
            <person name="Martin F."/>
            <person name="Silar P."/>
            <person name="Natvig D.O."/>
            <person name="Lalanne C."/>
            <person name="Gautier V."/>
            <person name="Ament-Velasquez S.L."/>
            <person name="Kruys A."/>
            <person name="Hutchinson M.I."/>
            <person name="Powell A.J."/>
            <person name="Barry K."/>
            <person name="Miller A.N."/>
            <person name="Grigoriev I.V."/>
            <person name="Debuchy R."/>
            <person name="Gladieux P."/>
            <person name="Hiltunen Thoren M."/>
            <person name="Johannesson H."/>
        </authorList>
    </citation>
    <scope>NUCLEOTIDE SEQUENCE [LARGE SCALE GENOMIC DNA]</scope>
    <source>
        <strain evidence="9">CBS 340.73</strain>
    </source>
</reference>
<comment type="subunit">
    <text evidence="5">Heterodimer of a catalytic subunit and an accessory subunit.</text>
</comment>
<evidence type="ECO:0000256" key="3">
    <source>
        <dbReference type="ARBA" id="ARBA00022723"/>
    </source>
</evidence>
<comment type="cofactor">
    <cofactor evidence="5">
        <name>Zn(2+)</name>
        <dbReference type="ChEBI" id="CHEBI:29105"/>
    </cofactor>
    <text evidence="5">Binds 1 zinc ion per subunit.</text>
</comment>
<evidence type="ECO:0000256" key="4">
    <source>
        <dbReference type="ARBA" id="ARBA00022833"/>
    </source>
</evidence>
<dbReference type="Pfam" id="PF01702">
    <property type="entry name" value="TGT"/>
    <property type="match status" value="1"/>
</dbReference>
<accession>A0AAN6SA34</accession>
<dbReference type="InterPro" id="IPR050852">
    <property type="entry name" value="Queuine_tRNA-ribosyltrfase"/>
</dbReference>
<feature type="region of interest" description="Disordered" evidence="6">
    <location>
        <begin position="423"/>
        <end position="497"/>
    </location>
</feature>
<dbReference type="NCBIfam" id="TIGR00449">
    <property type="entry name" value="tgt_general"/>
    <property type="match status" value="1"/>
</dbReference>
<evidence type="ECO:0000313" key="8">
    <source>
        <dbReference type="EMBL" id="KAK3946055.1"/>
    </source>
</evidence>
<dbReference type="AlphaFoldDB" id="A0AAN6SA34"/>
<feature type="compositionally biased region" description="Low complexity" evidence="6">
    <location>
        <begin position="462"/>
        <end position="471"/>
    </location>
</feature>
<dbReference type="Gene3D" id="3.20.20.105">
    <property type="entry name" value="Queuine tRNA-ribosyltransferase-like"/>
    <property type="match status" value="1"/>
</dbReference>
<dbReference type="GO" id="GO:0006400">
    <property type="term" value="P:tRNA modification"/>
    <property type="evidence" value="ECO:0007669"/>
    <property type="project" value="InterPro"/>
</dbReference>
<keyword evidence="2 5" id="KW-0819">tRNA processing</keyword>
<protein>
    <recommendedName>
        <fullName evidence="5">Queuine tRNA-ribosyltransferase accessory subunit 2</fullName>
    </recommendedName>
    <alternativeName>
        <fullName evidence="5">Queuine tRNA-ribosyltransferase domain-containing protein 1</fullName>
    </alternativeName>
</protein>
<comment type="subcellular location">
    <subcellularLocation>
        <location evidence="5">Cytoplasm</location>
    </subcellularLocation>
</comment>
<comment type="similarity">
    <text evidence="5">Belongs to the queuine tRNA-ribosyltransferase family. QTRT2 subfamily.</text>
</comment>
<dbReference type="PANTHER" id="PTHR46064">
    <property type="entry name" value="QUEUINE TRNA-RIBOSYLTRANSFERASE ACCESSORY SUBUNIT 2"/>
    <property type="match status" value="1"/>
</dbReference>
<evidence type="ECO:0000313" key="9">
    <source>
        <dbReference type="Proteomes" id="UP001303473"/>
    </source>
</evidence>
<evidence type="ECO:0000259" key="7">
    <source>
        <dbReference type="Pfam" id="PF01702"/>
    </source>
</evidence>
<comment type="function">
    <text evidence="5">Non-catalytic subunit of the queuine tRNA-ribosyltransferase (TGT) that catalyzes the base-exchange of a guanine (G) residue with queuine (Q) at position 34 (anticodon wobble position) in tRNAs with GU(N) anticodons (tRNA-Asp, -Asn, -His and -Tyr), resulting in the hypermodified nucleoside queuosine (7-(((4,5-cis-dihydroxy-2-cyclopenten-1-yl)amino)methyl)-7-deazaguanosine).</text>
</comment>
<keyword evidence="1 5" id="KW-0963">Cytoplasm</keyword>
<dbReference type="Proteomes" id="UP001303473">
    <property type="component" value="Unassembled WGS sequence"/>
</dbReference>
<sequence>MAMDDNQPSEAMKFELLKVAAKPEAAARLGRLLLPGRQPVSTPNFFAMTSRGSVPHVTPDNVSKHLNIGGSYMALEDFIERSQAYAKREPPIYQTPSSSTPSSGRPPLHSFTATPPTTLTILAPRRIPAVPSPMGNTNSSISVYTSTGFQPLSTSEYRSAIQTLQPDIAIPMADLTNAQINPTSKRALRMAERTDEWIKEWFLLTKPTSSTATFAPVLPIAYSMQWEYLERLSEDYTPSSPGHPSPRGNNAVAGLAVYDPDIIPDLVNDYSNLSLLPRLSLSAPSTPHQVLRQISLGVDLFVLPFTNTVSDSGVALAFTFPPPSDTQGILPLGVDMSDQKYQTDLGPLMDGCTCYACSRHHRAYVHHLLSAREMLGWTLLQIHNHAVLTSFFEGIRQSLQNGEEEFEKGVDRFSMVYDSEFPVGSGERPRARGYHFKSAGGDEKRNKPAWSKFGNNDDSEGVSVSSSQPVTDTPPPVPDPMADGVDLEHQGLGKVVR</sequence>
<dbReference type="InterPro" id="IPR028592">
    <property type="entry name" value="QTRTD1"/>
</dbReference>
<dbReference type="InterPro" id="IPR002616">
    <property type="entry name" value="tRNA_ribo_trans-like"/>
</dbReference>
<dbReference type="GO" id="GO:0005737">
    <property type="term" value="C:cytoplasm"/>
    <property type="evidence" value="ECO:0007669"/>
    <property type="project" value="UniProtKB-SubCell"/>
</dbReference>
<keyword evidence="3 5" id="KW-0479">Metal-binding</keyword>
<evidence type="ECO:0000256" key="6">
    <source>
        <dbReference type="SAM" id="MobiDB-lite"/>
    </source>
</evidence>
<comment type="caution">
    <text evidence="8">The sequence shown here is derived from an EMBL/GenBank/DDBJ whole genome shotgun (WGS) entry which is preliminary data.</text>
</comment>
<feature type="domain" description="tRNA-guanine(15) transglycosylase-like" evidence="7">
    <location>
        <begin position="26"/>
        <end position="414"/>
    </location>
</feature>
<feature type="binding site" evidence="5">
    <location>
        <position position="352"/>
    </location>
    <ligand>
        <name>Zn(2+)</name>
        <dbReference type="ChEBI" id="CHEBI:29105"/>
    </ligand>
</feature>
<feature type="binding site" evidence="5">
    <location>
        <position position="357"/>
    </location>
    <ligand>
        <name>Zn(2+)</name>
        <dbReference type="ChEBI" id="CHEBI:29105"/>
    </ligand>
</feature>
<keyword evidence="4 5" id="KW-0862">Zinc</keyword>
<proteinExistence type="inferred from homology"/>
<organism evidence="8 9">
    <name type="scientific">Diplogelasinospora grovesii</name>
    <dbReference type="NCBI Taxonomy" id="303347"/>
    <lineage>
        <taxon>Eukaryota</taxon>
        <taxon>Fungi</taxon>
        <taxon>Dikarya</taxon>
        <taxon>Ascomycota</taxon>
        <taxon>Pezizomycotina</taxon>
        <taxon>Sordariomycetes</taxon>
        <taxon>Sordariomycetidae</taxon>
        <taxon>Sordariales</taxon>
        <taxon>Diplogelasinosporaceae</taxon>
        <taxon>Diplogelasinospora</taxon>
    </lineage>
</organism>
<evidence type="ECO:0000256" key="1">
    <source>
        <dbReference type="ARBA" id="ARBA00022490"/>
    </source>
</evidence>
<feature type="binding site" evidence="5">
    <location>
        <position position="354"/>
    </location>
    <ligand>
        <name>Zn(2+)</name>
        <dbReference type="ChEBI" id="CHEBI:29105"/>
    </ligand>
</feature>
<evidence type="ECO:0000256" key="5">
    <source>
        <dbReference type="HAMAP-Rule" id="MF_03043"/>
    </source>
</evidence>
<feature type="region of interest" description="Disordered" evidence="6">
    <location>
        <begin position="90"/>
        <end position="115"/>
    </location>
</feature>
<dbReference type="GO" id="GO:0046872">
    <property type="term" value="F:metal ion binding"/>
    <property type="evidence" value="ECO:0007669"/>
    <property type="project" value="UniProtKB-KW"/>
</dbReference>
<dbReference type="PANTHER" id="PTHR46064:SF1">
    <property type="entry name" value="QUEUINE TRNA-RIBOSYLTRANSFERASE ACCESSORY SUBUNIT 2"/>
    <property type="match status" value="1"/>
</dbReference>
<gene>
    <name evidence="8" type="ORF">QBC46DRAFT_349326</name>
</gene>
<dbReference type="EMBL" id="MU853753">
    <property type="protein sequence ID" value="KAK3946055.1"/>
    <property type="molecule type" value="Genomic_DNA"/>
</dbReference>